<accession>A0A9P4HQP4</accession>
<keyword evidence="3" id="KW-1185">Reference proteome</keyword>
<dbReference type="PANTHER" id="PTHR28019">
    <property type="entry name" value="CELL MEMBRANE PROTEIN YLR413W-RELATED"/>
    <property type="match status" value="1"/>
</dbReference>
<dbReference type="GO" id="GO:0051285">
    <property type="term" value="C:cell cortex of cell tip"/>
    <property type="evidence" value="ECO:0007669"/>
    <property type="project" value="TreeGrafter"/>
</dbReference>
<dbReference type="InterPro" id="IPR009571">
    <property type="entry name" value="SUR7/Rim9-like_fungi"/>
</dbReference>
<evidence type="ECO:0000256" key="1">
    <source>
        <dbReference type="SAM" id="Phobius"/>
    </source>
</evidence>
<feature type="transmembrane region" description="Helical" evidence="1">
    <location>
        <begin position="7"/>
        <end position="29"/>
    </location>
</feature>
<dbReference type="Pfam" id="PF06687">
    <property type="entry name" value="SUR7"/>
    <property type="match status" value="1"/>
</dbReference>
<sequence length="343" mass="36997">MGKVGRFACILTPMALSIASLICLLLVFLGDVNKNDSTLSDIYFMKANTSNFRSNFSSITADLPSSISSELTSALEASVDDDLKDWYTVGIWNYCSGSDNSTLPTYCSDRQASYYFNPISVWGLNGTLLDNEIPDSLSKGIKLYGKVAKWMFAAYSVAFWLTVAEIIVGVFAICSRWGSFVTTIVSVGSTLFTIAASATSAALYGTVVGTFDSALKPYDIDASLGGRMQAITWLASAFSLASGLFWFLSMCCCSGKSSSPRNYSPTARGAGASSGSGLAGMFGGKTRKTVQVEKTPYTYERVNEPYSHGAQSNDQVPLRQWPGTGAAGYEHQTGYEPFRHERV</sequence>
<evidence type="ECO:0008006" key="4">
    <source>
        <dbReference type="Google" id="ProtNLM"/>
    </source>
</evidence>
<dbReference type="InterPro" id="IPR052413">
    <property type="entry name" value="SUR7_domain"/>
</dbReference>
<keyword evidence="1" id="KW-0812">Transmembrane</keyword>
<organism evidence="2 3">
    <name type="scientific">Saccharata proteae CBS 121410</name>
    <dbReference type="NCBI Taxonomy" id="1314787"/>
    <lineage>
        <taxon>Eukaryota</taxon>
        <taxon>Fungi</taxon>
        <taxon>Dikarya</taxon>
        <taxon>Ascomycota</taxon>
        <taxon>Pezizomycotina</taxon>
        <taxon>Dothideomycetes</taxon>
        <taxon>Dothideomycetes incertae sedis</taxon>
        <taxon>Botryosphaeriales</taxon>
        <taxon>Saccharataceae</taxon>
        <taxon>Saccharata</taxon>
    </lineage>
</organism>
<dbReference type="OrthoDB" id="4480814at2759"/>
<dbReference type="EMBL" id="ML978733">
    <property type="protein sequence ID" value="KAF2085177.1"/>
    <property type="molecule type" value="Genomic_DNA"/>
</dbReference>
<dbReference type="AlphaFoldDB" id="A0A9P4HQP4"/>
<keyword evidence="1" id="KW-0472">Membrane</keyword>
<proteinExistence type="predicted"/>
<gene>
    <name evidence="2" type="ORF">K490DRAFT_47535</name>
</gene>
<evidence type="ECO:0000313" key="2">
    <source>
        <dbReference type="EMBL" id="KAF2085177.1"/>
    </source>
</evidence>
<name>A0A9P4HQP4_9PEZI</name>
<comment type="caution">
    <text evidence="2">The sequence shown here is derived from an EMBL/GenBank/DDBJ whole genome shotgun (WGS) entry which is preliminary data.</text>
</comment>
<dbReference type="GO" id="GO:0031505">
    <property type="term" value="P:fungal-type cell wall organization"/>
    <property type="evidence" value="ECO:0007669"/>
    <property type="project" value="TreeGrafter"/>
</dbReference>
<feature type="transmembrane region" description="Helical" evidence="1">
    <location>
        <begin position="180"/>
        <end position="211"/>
    </location>
</feature>
<feature type="transmembrane region" description="Helical" evidence="1">
    <location>
        <begin position="231"/>
        <end position="253"/>
    </location>
</feature>
<evidence type="ECO:0000313" key="3">
    <source>
        <dbReference type="Proteomes" id="UP000799776"/>
    </source>
</evidence>
<protein>
    <recommendedName>
        <fullName evidence="4">Integral membrane protein</fullName>
    </recommendedName>
</protein>
<feature type="transmembrane region" description="Helical" evidence="1">
    <location>
        <begin position="152"/>
        <end position="173"/>
    </location>
</feature>
<dbReference type="Proteomes" id="UP000799776">
    <property type="component" value="Unassembled WGS sequence"/>
</dbReference>
<keyword evidence="1" id="KW-1133">Transmembrane helix</keyword>
<reference evidence="2" key="1">
    <citation type="journal article" date="2020" name="Stud. Mycol.">
        <title>101 Dothideomycetes genomes: a test case for predicting lifestyles and emergence of pathogens.</title>
        <authorList>
            <person name="Haridas S."/>
            <person name="Albert R."/>
            <person name="Binder M."/>
            <person name="Bloem J."/>
            <person name="Labutti K."/>
            <person name="Salamov A."/>
            <person name="Andreopoulos B."/>
            <person name="Baker S."/>
            <person name="Barry K."/>
            <person name="Bills G."/>
            <person name="Bluhm B."/>
            <person name="Cannon C."/>
            <person name="Castanera R."/>
            <person name="Culley D."/>
            <person name="Daum C."/>
            <person name="Ezra D."/>
            <person name="Gonzalez J."/>
            <person name="Henrissat B."/>
            <person name="Kuo A."/>
            <person name="Liang C."/>
            <person name="Lipzen A."/>
            <person name="Lutzoni F."/>
            <person name="Magnuson J."/>
            <person name="Mondo S."/>
            <person name="Nolan M."/>
            <person name="Ohm R."/>
            <person name="Pangilinan J."/>
            <person name="Park H.-J."/>
            <person name="Ramirez L."/>
            <person name="Alfaro M."/>
            <person name="Sun H."/>
            <person name="Tritt A."/>
            <person name="Yoshinaga Y."/>
            <person name="Zwiers L.-H."/>
            <person name="Turgeon B."/>
            <person name="Goodwin S."/>
            <person name="Spatafora J."/>
            <person name="Crous P."/>
            <person name="Grigoriev I."/>
        </authorList>
    </citation>
    <scope>NUCLEOTIDE SEQUENCE</scope>
    <source>
        <strain evidence="2">CBS 121410</strain>
    </source>
</reference>
<dbReference type="GO" id="GO:0005886">
    <property type="term" value="C:plasma membrane"/>
    <property type="evidence" value="ECO:0007669"/>
    <property type="project" value="InterPro"/>
</dbReference>
<dbReference type="PANTHER" id="PTHR28019:SF3">
    <property type="entry name" value="INTEGRAL MEMBRANE PROTEIN (AFU_ORTHOLOGUE AFUA_6G07470)"/>
    <property type="match status" value="1"/>
</dbReference>